<dbReference type="NCBIfam" id="NF009455">
    <property type="entry name" value="PRK12815.1"/>
    <property type="match status" value="1"/>
</dbReference>
<dbReference type="InterPro" id="IPR005483">
    <property type="entry name" value="CPSase_dom"/>
</dbReference>
<feature type="domain" description="ATP-grasp" evidence="23">
    <location>
        <begin position="759"/>
        <end position="952"/>
    </location>
</feature>
<evidence type="ECO:0000256" key="11">
    <source>
        <dbReference type="ARBA" id="ARBA00022840"/>
    </source>
</evidence>
<dbReference type="InterPro" id="IPR036897">
    <property type="entry name" value="CarbamoylP_synth_lsu_oligo_sf"/>
</dbReference>
<evidence type="ECO:0000256" key="2">
    <source>
        <dbReference type="ARBA" id="ARBA00005077"/>
    </source>
</evidence>
<gene>
    <name evidence="25" type="ORF">RJT34_28531</name>
</gene>
<evidence type="ECO:0000256" key="9">
    <source>
        <dbReference type="ARBA" id="ARBA00022737"/>
    </source>
</evidence>
<keyword evidence="10 22" id="KW-0547">Nucleotide-binding</keyword>
<dbReference type="GO" id="GO:0004087">
    <property type="term" value="F:carbamoyl-phosphate synthase (ammonia) activity"/>
    <property type="evidence" value="ECO:0007669"/>
    <property type="project" value="UniProtKB-EC"/>
</dbReference>
<protein>
    <recommendedName>
        <fullName evidence="21">Carbamoyl phosphate synthase arginine-specific large chain, chloroplastic</fullName>
        <ecNumber evidence="16">6.3.4.16</ecNumber>
        <ecNumber evidence="4">6.3.5.5</ecNumber>
    </recommendedName>
    <alternativeName>
        <fullName evidence="18">Ammonium-dependent carbamoyl phosphate synthetase</fullName>
    </alternativeName>
    <alternativeName>
        <fullName evidence="17">Arginine-specific carbamoyl phosphate synthetase, ammonia chain</fullName>
    </alternativeName>
    <alternativeName>
        <fullName evidence="19">Glutamine-dependent carbamoyl phosphate synthetase</fullName>
    </alternativeName>
</protein>
<evidence type="ECO:0000256" key="4">
    <source>
        <dbReference type="ARBA" id="ARBA00012738"/>
    </source>
</evidence>
<dbReference type="SMART" id="SM00851">
    <property type="entry name" value="MGS"/>
    <property type="match status" value="1"/>
</dbReference>
<dbReference type="Pfam" id="PF02142">
    <property type="entry name" value="MGS"/>
    <property type="match status" value="1"/>
</dbReference>
<evidence type="ECO:0000256" key="5">
    <source>
        <dbReference type="ARBA" id="ARBA00022571"/>
    </source>
</evidence>
<dbReference type="HAMAP" id="MF_01210_A">
    <property type="entry name" value="CPSase_L_chain_A"/>
    <property type="match status" value="1"/>
</dbReference>
<evidence type="ECO:0000256" key="16">
    <source>
        <dbReference type="ARBA" id="ARBA00044063"/>
    </source>
</evidence>
<dbReference type="SUPFAM" id="SSF56059">
    <property type="entry name" value="Glutathione synthetase ATP-binding domain-like"/>
    <property type="match status" value="2"/>
</dbReference>
<dbReference type="Pfam" id="PF02787">
    <property type="entry name" value="CPSase_L_D3"/>
    <property type="match status" value="1"/>
</dbReference>
<dbReference type="SUPFAM" id="SSF48108">
    <property type="entry name" value="Carbamoyl phosphate synthetase, large subunit connection domain"/>
    <property type="match status" value="1"/>
</dbReference>
<dbReference type="PROSITE" id="PS00867">
    <property type="entry name" value="CPSASE_2"/>
    <property type="match status" value="2"/>
</dbReference>
<dbReference type="NCBIfam" id="NF003671">
    <property type="entry name" value="PRK05294.1"/>
    <property type="match status" value="1"/>
</dbReference>
<keyword evidence="5" id="KW-0055">Arginine biosynthesis</keyword>
<dbReference type="EC" id="6.3.5.5" evidence="4"/>
<proteinExistence type="inferred from homology"/>
<dbReference type="Gene3D" id="3.30.1490.20">
    <property type="entry name" value="ATP-grasp fold, A domain"/>
    <property type="match status" value="1"/>
</dbReference>
<dbReference type="GO" id="GO:0046872">
    <property type="term" value="F:metal ion binding"/>
    <property type="evidence" value="ECO:0007669"/>
    <property type="project" value="UniProtKB-KW"/>
</dbReference>
<dbReference type="AlphaFoldDB" id="A0AAN9FBA2"/>
<dbReference type="GO" id="GO:0005524">
    <property type="term" value="F:ATP binding"/>
    <property type="evidence" value="ECO:0007669"/>
    <property type="project" value="UniProtKB-UniRule"/>
</dbReference>
<dbReference type="SMART" id="SM01096">
    <property type="entry name" value="CPSase_L_D3"/>
    <property type="match status" value="1"/>
</dbReference>
<dbReference type="InterPro" id="IPR006275">
    <property type="entry name" value="CPSase_lsu"/>
</dbReference>
<evidence type="ECO:0000259" key="24">
    <source>
        <dbReference type="PROSITE" id="PS51855"/>
    </source>
</evidence>
<dbReference type="EMBL" id="JAYKXN010000007">
    <property type="protein sequence ID" value="KAK7272121.1"/>
    <property type="molecule type" value="Genomic_DNA"/>
</dbReference>
<dbReference type="Gene3D" id="1.10.1030.10">
    <property type="entry name" value="Carbamoyl-phosphate synthetase, large subunit oligomerisation domain"/>
    <property type="match status" value="1"/>
</dbReference>
<dbReference type="FunFam" id="3.30.470.20:FF:000007">
    <property type="entry name" value="Carbamoyl-phosphate synthase large chain"/>
    <property type="match status" value="1"/>
</dbReference>
<keyword evidence="13" id="KW-0665">Pyrimidine biosynthesis</keyword>
<name>A0AAN9FBA2_CLITE</name>
<dbReference type="PROSITE" id="PS51855">
    <property type="entry name" value="MGS"/>
    <property type="match status" value="1"/>
</dbReference>
<dbReference type="InterPro" id="IPR033937">
    <property type="entry name" value="MGS_CPS_CarB"/>
</dbReference>
<evidence type="ECO:0000256" key="15">
    <source>
        <dbReference type="ARBA" id="ARBA00044031"/>
    </source>
</evidence>
<keyword evidence="14" id="KW-0464">Manganese</keyword>
<dbReference type="Proteomes" id="UP001359559">
    <property type="component" value="Unassembled WGS sequence"/>
</dbReference>
<keyword evidence="8" id="KW-0479">Metal-binding</keyword>
<evidence type="ECO:0000256" key="22">
    <source>
        <dbReference type="PROSITE-ProRule" id="PRU00409"/>
    </source>
</evidence>
<dbReference type="PROSITE" id="PS00866">
    <property type="entry name" value="CPSASE_1"/>
    <property type="match status" value="2"/>
</dbReference>
<dbReference type="SUPFAM" id="SSF52335">
    <property type="entry name" value="Methylglyoxal synthase-like"/>
    <property type="match status" value="1"/>
</dbReference>
<feature type="domain" description="ATP-grasp" evidence="23">
    <location>
        <begin position="201"/>
        <end position="397"/>
    </location>
</feature>
<dbReference type="FunFam" id="3.40.50.20:FF:000001">
    <property type="entry name" value="Carbamoyl-phosphate synthase large chain"/>
    <property type="match status" value="1"/>
</dbReference>
<keyword evidence="12" id="KW-0460">Magnesium</keyword>
<evidence type="ECO:0000256" key="13">
    <source>
        <dbReference type="ARBA" id="ARBA00022975"/>
    </source>
</evidence>
<evidence type="ECO:0000256" key="3">
    <source>
        <dbReference type="ARBA" id="ARBA00009799"/>
    </source>
</evidence>
<dbReference type="GO" id="GO:0005737">
    <property type="term" value="C:cytoplasm"/>
    <property type="evidence" value="ECO:0007669"/>
    <property type="project" value="TreeGrafter"/>
</dbReference>
<comment type="pathway">
    <text evidence="2">Amino-acid biosynthesis; L-arginine biosynthesis; carbamoyl phosphate from bicarbonate: step 1/1.</text>
</comment>
<comment type="cofactor">
    <cofactor evidence="1">
        <name>Mn(2+)</name>
        <dbReference type="ChEBI" id="CHEBI:29035"/>
    </cofactor>
</comment>
<dbReference type="Pfam" id="PF02786">
    <property type="entry name" value="CPSase_L_D2"/>
    <property type="match status" value="2"/>
</dbReference>
<evidence type="ECO:0000256" key="7">
    <source>
        <dbReference type="ARBA" id="ARBA00022605"/>
    </source>
</evidence>
<evidence type="ECO:0000313" key="25">
    <source>
        <dbReference type="EMBL" id="KAK7272121.1"/>
    </source>
</evidence>
<evidence type="ECO:0000256" key="19">
    <source>
        <dbReference type="ARBA" id="ARBA00044334"/>
    </source>
</evidence>
<dbReference type="InterPro" id="IPR005480">
    <property type="entry name" value="CPSase_lsu_oligo"/>
</dbReference>
<dbReference type="Gene3D" id="3.40.50.20">
    <property type="match status" value="2"/>
</dbReference>
<comment type="similarity">
    <text evidence="3">Belongs to the CarB family.</text>
</comment>
<comment type="caution">
    <text evidence="25">The sequence shown here is derived from an EMBL/GenBank/DDBJ whole genome shotgun (WGS) entry which is preliminary data.</text>
</comment>
<evidence type="ECO:0000256" key="10">
    <source>
        <dbReference type="ARBA" id="ARBA00022741"/>
    </source>
</evidence>
<feature type="domain" description="MGS-like" evidence="24">
    <location>
        <begin position="1019"/>
        <end position="1157"/>
    </location>
</feature>
<dbReference type="GO" id="GO:0006526">
    <property type="term" value="P:L-arginine biosynthetic process"/>
    <property type="evidence" value="ECO:0007669"/>
    <property type="project" value="UniProtKB-KW"/>
</dbReference>
<dbReference type="InterPro" id="IPR058047">
    <property type="entry name" value="CPSase_preATP-grasp"/>
</dbReference>
<dbReference type="PROSITE" id="PS50975">
    <property type="entry name" value="ATP_GRASP"/>
    <property type="match status" value="2"/>
</dbReference>
<keyword evidence="11 22" id="KW-0067">ATP-binding</keyword>
<dbReference type="GO" id="GO:0006541">
    <property type="term" value="P:glutamine metabolic process"/>
    <property type="evidence" value="ECO:0007669"/>
    <property type="project" value="TreeGrafter"/>
</dbReference>
<dbReference type="InterPro" id="IPR013815">
    <property type="entry name" value="ATP_grasp_subdomain_1"/>
</dbReference>
<dbReference type="Pfam" id="PF25596">
    <property type="entry name" value="CPSase_L_D1"/>
    <property type="match status" value="2"/>
</dbReference>
<evidence type="ECO:0000256" key="21">
    <source>
        <dbReference type="ARBA" id="ARBA00074190"/>
    </source>
</evidence>
<dbReference type="GO" id="GO:0006221">
    <property type="term" value="P:pyrimidine nucleotide biosynthetic process"/>
    <property type="evidence" value="ECO:0007669"/>
    <property type="project" value="UniProtKB-KW"/>
</dbReference>
<evidence type="ECO:0000256" key="14">
    <source>
        <dbReference type="ARBA" id="ARBA00023211"/>
    </source>
</evidence>
<keyword evidence="9" id="KW-0677">Repeat</keyword>
<comment type="catalytic activity">
    <reaction evidence="20">
        <text>hydrogencarbonate + NH4(+) + 2 ATP = carbamoyl phosphate + 2 ADP + phosphate + 2 H(+)</text>
        <dbReference type="Rhea" id="RHEA:18029"/>
        <dbReference type="ChEBI" id="CHEBI:15378"/>
        <dbReference type="ChEBI" id="CHEBI:17544"/>
        <dbReference type="ChEBI" id="CHEBI:28938"/>
        <dbReference type="ChEBI" id="CHEBI:30616"/>
        <dbReference type="ChEBI" id="CHEBI:43474"/>
        <dbReference type="ChEBI" id="CHEBI:58228"/>
        <dbReference type="ChEBI" id="CHEBI:456216"/>
        <dbReference type="EC" id="6.3.4.16"/>
    </reaction>
</comment>
<keyword evidence="26" id="KW-1185">Reference proteome</keyword>
<accession>A0AAN9FBA2</accession>
<dbReference type="EC" id="6.3.4.16" evidence="16"/>
<organism evidence="25 26">
    <name type="scientific">Clitoria ternatea</name>
    <name type="common">Butterfly pea</name>
    <dbReference type="NCBI Taxonomy" id="43366"/>
    <lineage>
        <taxon>Eukaryota</taxon>
        <taxon>Viridiplantae</taxon>
        <taxon>Streptophyta</taxon>
        <taxon>Embryophyta</taxon>
        <taxon>Tracheophyta</taxon>
        <taxon>Spermatophyta</taxon>
        <taxon>Magnoliopsida</taxon>
        <taxon>eudicotyledons</taxon>
        <taxon>Gunneridae</taxon>
        <taxon>Pentapetalae</taxon>
        <taxon>rosids</taxon>
        <taxon>fabids</taxon>
        <taxon>Fabales</taxon>
        <taxon>Fabaceae</taxon>
        <taxon>Papilionoideae</taxon>
        <taxon>50 kb inversion clade</taxon>
        <taxon>NPAAA clade</taxon>
        <taxon>indigoferoid/millettioid clade</taxon>
        <taxon>Phaseoleae</taxon>
        <taxon>Clitoria</taxon>
    </lineage>
</organism>
<dbReference type="InterPro" id="IPR036914">
    <property type="entry name" value="MGS-like_dom_sf"/>
</dbReference>
<reference evidence="25 26" key="1">
    <citation type="submission" date="2024-01" db="EMBL/GenBank/DDBJ databases">
        <title>The genomes of 5 underutilized Papilionoideae crops provide insights into root nodulation and disease resistance.</title>
        <authorList>
            <person name="Yuan L."/>
        </authorList>
    </citation>
    <scope>NUCLEOTIDE SEQUENCE [LARGE SCALE GENOMIC DNA]</scope>
    <source>
        <strain evidence="25">LY-2023</strain>
        <tissue evidence="25">Leaf</tissue>
    </source>
</reference>
<evidence type="ECO:0000256" key="1">
    <source>
        <dbReference type="ARBA" id="ARBA00001936"/>
    </source>
</evidence>
<dbReference type="SUPFAM" id="SSF52440">
    <property type="entry name" value="PreATP-grasp domain"/>
    <property type="match status" value="2"/>
</dbReference>
<dbReference type="Gene3D" id="3.30.470.20">
    <property type="entry name" value="ATP-grasp fold, B domain"/>
    <property type="match status" value="2"/>
</dbReference>
<dbReference type="FunFam" id="3.40.50.1380:FF:000013">
    <property type="entry name" value="Carbamoyl-phosphate synthase large chain"/>
    <property type="match status" value="1"/>
</dbReference>
<comment type="subunit">
    <text evidence="15">Heterodimer composed of 2 chains; the small (or glutamine) chain promotes the hydrolysis of glutamine to ammonia, which is used by the large (or ammonia) chain to synthesize carbamoyl phosphate.</text>
</comment>
<evidence type="ECO:0000256" key="17">
    <source>
        <dbReference type="ARBA" id="ARBA00044249"/>
    </source>
</evidence>
<dbReference type="NCBIfam" id="TIGR01369">
    <property type="entry name" value="CPSaseII_lrg"/>
    <property type="match status" value="1"/>
</dbReference>
<dbReference type="FunFam" id="3.40.50.20:FF:000003">
    <property type="entry name" value="Carbamoyl-phosphate synthase large chain"/>
    <property type="match status" value="1"/>
</dbReference>
<evidence type="ECO:0000259" key="23">
    <source>
        <dbReference type="PROSITE" id="PS50975"/>
    </source>
</evidence>
<dbReference type="Gene3D" id="3.40.50.1380">
    <property type="entry name" value="Methylglyoxal synthase-like domain"/>
    <property type="match status" value="1"/>
</dbReference>
<evidence type="ECO:0000256" key="6">
    <source>
        <dbReference type="ARBA" id="ARBA00022598"/>
    </source>
</evidence>
<dbReference type="CDD" id="cd01424">
    <property type="entry name" value="MGS_CPS_II"/>
    <property type="match status" value="1"/>
</dbReference>
<dbReference type="InterPro" id="IPR011761">
    <property type="entry name" value="ATP-grasp"/>
</dbReference>
<evidence type="ECO:0000256" key="8">
    <source>
        <dbReference type="ARBA" id="ARBA00022723"/>
    </source>
</evidence>
<dbReference type="InterPro" id="IPR005479">
    <property type="entry name" value="CPAse_ATP-bd"/>
</dbReference>
<dbReference type="InterPro" id="IPR016185">
    <property type="entry name" value="PreATP-grasp_dom_sf"/>
</dbReference>
<evidence type="ECO:0000256" key="20">
    <source>
        <dbReference type="ARBA" id="ARBA00047359"/>
    </source>
</evidence>
<keyword evidence="7" id="KW-0028">Amino-acid biosynthesis</keyword>
<dbReference type="FunFam" id="3.30.470.20:FF:000013">
    <property type="entry name" value="Carbamoyl-phosphate synthase large chain"/>
    <property type="match status" value="1"/>
</dbReference>
<evidence type="ECO:0000313" key="26">
    <source>
        <dbReference type="Proteomes" id="UP001359559"/>
    </source>
</evidence>
<dbReference type="FunFam" id="1.10.1030.10:FF:000002">
    <property type="entry name" value="Carbamoyl-phosphate synthase large chain"/>
    <property type="match status" value="1"/>
</dbReference>
<keyword evidence="6" id="KW-0436">Ligase</keyword>
<dbReference type="PANTHER" id="PTHR11405">
    <property type="entry name" value="CARBAMOYLTRANSFERASE FAMILY MEMBER"/>
    <property type="match status" value="1"/>
</dbReference>
<dbReference type="InterPro" id="IPR011607">
    <property type="entry name" value="MGS-like_dom"/>
</dbReference>
<evidence type="ECO:0000256" key="12">
    <source>
        <dbReference type="ARBA" id="ARBA00022842"/>
    </source>
</evidence>
<dbReference type="HAMAP" id="MF_01210_B">
    <property type="entry name" value="CPSase_L_chain_B"/>
    <property type="match status" value="1"/>
</dbReference>
<sequence>MPMAYCVSHLHKLPLLSFPRNPTFIKPSLLNDVVSTASLPSLTNLRSSLHHRPHISAVATPAVETAPQIGKRTDIKKILILGAGPIVIGQACEFDYSGTQACKALREEGYEVILINSNPATIMTDPETADRTYITPMTPELVEQVLESERPDALLPTMGGQTALNLAVALAESGALEKYGVELIGAKLDAIKKAEDRELFKQAMKNIGIKTPPSGIGTTLDECLGIANDIGEYPLIVRPAFTLGGTGGGIAYNREDLVEICKAGIAASLTNQVLIEKSLLGWKEYELEVMRDLADNVVIICSIENIDPMGVHTGDSITVAPAQTLTDKEYQRLRDYSIAIIREIGVECGGSNVQFAVNPENGEVMVIEMNPRVSRSSALASKATGFPIAKMAAKLSVGYSLDQIPNDITKKTPASFEPSIDYVVTKIPRFAFEKFPGSQPVLTTQMKSVGEAMAVGRTFQESFQKAVRSLEYGYSGWGCGQVKELNYDLEQLKYNLRVPNPERIHAVYAAMKRGMQIDEIFELSYIDRWFLTQLKELVDVESFLLSHSLTDLSDVDFCEVKRRGFSDKQIAFATKSTEKEVRHRRISLGVTPSYKRVDTCAAEFEANTPYMYSSYDFECESAPTTRKKVLILGGGPNRIGQGIEFDYCCCHASFALQAAGYETIMVNSNPETVSTDYDTSDRLYFEPLTVEDVLNIIDLERPDGIIVQFGGQTPLKLSMPLQQYLDEHKPPCASGDGHVRIWGTSPDSIDIAEDRERFNVMLHELKIEHPKGGIARSEKDALAIAAEIGYPVVVRPSYVLGGRAMEIVYSDEKLVTYLENAVEVDPERPVLIDKYLSDACEIDVDALADSQGNVVIGGIMEHIEQAGIHSGDSACSIPTRTVPSSCLETIRSWTENLAKQLNVCGLMNCQYAITPSGEVFLLEANPRASRTVPFVSKAIGHPLAKYASLVMSGKSLYDLQFTKEVIPKHVSVKEAVLPFSKFPGCDVFLSPEMRSTGEVMGIDPSYNTAFAKAQIAAGQKLPLSGTVFLSLNDLTKPHLEKIAKAFIEIGFQIVATSGTANFLKLAKIPAERVLKLHEGRPHAGDMIANGDIQLMVVTSSDDAHDRIDGLALRRMALDYKVPIVTTVNGAMATAEAIKSLKSNSIRMMALQDFIFKQ</sequence>
<dbReference type="FunFam" id="3.30.1490.20:FF:000001">
    <property type="entry name" value="Carbamoyl-phosphate synthase large chain"/>
    <property type="match status" value="1"/>
</dbReference>
<dbReference type="GO" id="GO:0004088">
    <property type="term" value="F:carbamoyl-phosphate synthase (glutamine-hydrolyzing) activity"/>
    <property type="evidence" value="ECO:0007669"/>
    <property type="project" value="UniProtKB-EC"/>
</dbReference>
<dbReference type="PRINTS" id="PR00098">
    <property type="entry name" value="CPSASE"/>
</dbReference>
<evidence type="ECO:0000256" key="18">
    <source>
        <dbReference type="ARBA" id="ARBA00044318"/>
    </source>
</evidence>
<dbReference type="PANTHER" id="PTHR11405:SF53">
    <property type="entry name" value="CARBAMOYL-PHOSPHATE SYNTHASE [AMMONIA], MITOCHONDRIAL"/>
    <property type="match status" value="1"/>
</dbReference>